<gene>
    <name evidence="2" type="ORF">Vlu01_13710</name>
</gene>
<protein>
    <submittedName>
        <fullName evidence="2">Uncharacterized protein</fullName>
    </submittedName>
</protein>
<feature type="compositionally biased region" description="Basic and acidic residues" evidence="1">
    <location>
        <begin position="81"/>
        <end position="97"/>
    </location>
</feature>
<feature type="region of interest" description="Disordered" evidence="1">
    <location>
        <begin position="35"/>
        <end position="101"/>
    </location>
</feature>
<evidence type="ECO:0000256" key="1">
    <source>
        <dbReference type="SAM" id="MobiDB-lite"/>
    </source>
</evidence>
<dbReference type="Proteomes" id="UP000643165">
    <property type="component" value="Unassembled WGS sequence"/>
</dbReference>
<reference evidence="2 3" key="1">
    <citation type="submission" date="2021-01" db="EMBL/GenBank/DDBJ databases">
        <title>Whole genome shotgun sequence of Verrucosispora lutea NBRC 106530.</title>
        <authorList>
            <person name="Komaki H."/>
            <person name="Tamura T."/>
        </authorList>
    </citation>
    <scope>NUCLEOTIDE SEQUENCE [LARGE SCALE GENOMIC DNA]</scope>
    <source>
        <strain evidence="2 3">NBRC 106530</strain>
    </source>
</reference>
<name>A0ABQ4IS75_9ACTN</name>
<organism evidence="2 3">
    <name type="scientific">Micromonospora lutea</name>
    <dbReference type="NCBI Taxonomy" id="419825"/>
    <lineage>
        <taxon>Bacteria</taxon>
        <taxon>Bacillati</taxon>
        <taxon>Actinomycetota</taxon>
        <taxon>Actinomycetes</taxon>
        <taxon>Micromonosporales</taxon>
        <taxon>Micromonosporaceae</taxon>
        <taxon>Micromonospora</taxon>
    </lineage>
</organism>
<keyword evidence="3" id="KW-1185">Reference proteome</keyword>
<dbReference type="EMBL" id="BOPB01000007">
    <property type="protein sequence ID" value="GIJ20747.1"/>
    <property type="molecule type" value="Genomic_DNA"/>
</dbReference>
<proteinExistence type="predicted"/>
<comment type="caution">
    <text evidence="2">The sequence shown here is derived from an EMBL/GenBank/DDBJ whole genome shotgun (WGS) entry which is preliminary data.</text>
</comment>
<evidence type="ECO:0000313" key="2">
    <source>
        <dbReference type="EMBL" id="GIJ20747.1"/>
    </source>
</evidence>
<sequence>MLAPRIAALASRLITASTPVSRSSCSSKLSRLIAPLPFNRSPRHGGTRNRDGSQPTLDRNLPAVGPCDPPQPTVFTVGPQRHSEPTRPDRRNSSDRHTCHRVTQRFSPLGWDDRDAGHAYMGVYQDERHGNWEG</sequence>
<evidence type="ECO:0000313" key="3">
    <source>
        <dbReference type="Proteomes" id="UP000643165"/>
    </source>
</evidence>
<accession>A0ABQ4IS75</accession>